<keyword evidence="8" id="KW-0804">Transcription</keyword>
<evidence type="ECO:0000313" key="13">
    <source>
        <dbReference type="Proteomes" id="UP001642260"/>
    </source>
</evidence>
<organism evidence="12 13">
    <name type="scientific">Eruca vesicaria subsp. sativa</name>
    <name type="common">Garden rocket</name>
    <name type="synonym">Eruca sativa</name>
    <dbReference type="NCBI Taxonomy" id="29727"/>
    <lineage>
        <taxon>Eukaryota</taxon>
        <taxon>Viridiplantae</taxon>
        <taxon>Streptophyta</taxon>
        <taxon>Embryophyta</taxon>
        <taxon>Tracheophyta</taxon>
        <taxon>Spermatophyta</taxon>
        <taxon>Magnoliopsida</taxon>
        <taxon>eudicotyledons</taxon>
        <taxon>Gunneridae</taxon>
        <taxon>Pentapetalae</taxon>
        <taxon>rosids</taxon>
        <taxon>malvids</taxon>
        <taxon>Brassicales</taxon>
        <taxon>Brassicaceae</taxon>
        <taxon>Brassiceae</taxon>
        <taxon>Eruca</taxon>
    </lineage>
</organism>
<evidence type="ECO:0000259" key="11">
    <source>
        <dbReference type="PROSITE" id="PS50827"/>
    </source>
</evidence>
<evidence type="ECO:0000256" key="7">
    <source>
        <dbReference type="ARBA" id="ARBA00023015"/>
    </source>
</evidence>
<comment type="subcellular location">
    <subcellularLocation>
        <location evidence="2">Cytoplasm</location>
    </subcellularLocation>
    <subcellularLocation>
        <location evidence="1">Nucleus</location>
    </subcellularLocation>
</comment>
<comment type="caution">
    <text evidence="12">The sequence shown here is derived from an EMBL/GenBank/DDBJ whole genome shotgun (WGS) entry which is preliminary data.</text>
</comment>
<evidence type="ECO:0000313" key="12">
    <source>
        <dbReference type="EMBL" id="CAH8383075.1"/>
    </source>
</evidence>
<dbReference type="GO" id="GO:0005634">
    <property type="term" value="C:nucleus"/>
    <property type="evidence" value="ECO:0007669"/>
    <property type="project" value="UniProtKB-SubCell"/>
</dbReference>
<keyword evidence="9" id="KW-0539">Nucleus</keyword>
<evidence type="ECO:0000256" key="6">
    <source>
        <dbReference type="ARBA" id="ARBA00022843"/>
    </source>
</evidence>
<evidence type="ECO:0000256" key="1">
    <source>
        <dbReference type="ARBA" id="ARBA00004123"/>
    </source>
</evidence>
<dbReference type="PANTHER" id="PTHR31169">
    <property type="entry name" value="OS05G0300700 PROTEIN"/>
    <property type="match status" value="1"/>
</dbReference>
<keyword evidence="7" id="KW-0805">Transcription regulation</keyword>
<dbReference type="PANTHER" id="PTHR31169:SF8">
    <property type="entry name" value="ZINC-FINGER DOMAIN OF MONOAMINE-OXIDASE A REPRESSOR R1 PROTEIN"/>
    <property type="match status" value="1"/>
</dbReference>
<feature type="domain" description="DDT" evidence="11">
    <location>
        <begin position="188"/>
        <end position="254"/>
    </location>
</feature>
<dbReference type="InterPro" id="IPR018501">
    <property type="entry name" value="DDT_dom"/>
</dbReference>
<evidence type="ECO:0000256" key="2">
    <source>
        <dbReference type="ARBA" id="ARBA00004496"/>
    </source>
</evidence>
<name>A0ABC8LHE3_ERUVS</name>
<dbReference type="InterPro" id="IPR040221">
    <property type="entry name" value="CDCA7/CDA7L"/>
</dbReference>
<dbReference type="Pfam" id="PF10497">
    <property type="entry name" value="zf-4CXXC_R1"/>
    <property type="match status" value="1"/>
</dbReference>
<sequence length="474" mass="52607">MDFVASCKAMKNNKQCKLHFCHKCLLNRYGERAEEVAALDDWHCVRCRGLCNCSFCRKEQGLEPTGILAPKAKASGLSSVSELLKVEGVNTFAYPKRAKLEDVSTEDVANEDNKAAGKKKKALIKNKTGLTKEEDSIEDVAKENNKAAGKIKKAKATNEVKEEIKIEIEVKLPDGISLTNVAGIDVPSEETGNVLQFLEFCSAFGEALDLKEGQAESIVTELFSCGRSTRRQQYCSVIPMMIQLLELISHDRDVSLSLSATDSTWFSSLGECLLQSGVLSDVFPPETFTSGVSEYKKMDASTKLKLLNFLCDESLSTGALRNFIDTKNVEFEAERKEAKGKAAAAKEKEKQLKQKMQGDLVKAHMEKNGVPLTIEEHHAIVSQTKAEVKEAHEKMLEAKGMISGKRQRCAAAGTDPILYNDDGFVLWKLKCFEEEPKFLLQDLGTYGDLSPHEKWLAFKPEQKQEIEKYVSAKG</sequence>
<proteinExistence type="predicted"/>
<dbReference type="PROSITE" id="PS50827">
    <property type="entry name" value="DDT"/>
    <property type="match status" value="1"/>
</dbReference>
<keyword evidence="13" id="KW-1185">Reference proteome</keyword>
<dbReference type="EMBL" id="CAKOAT010575153">
    <property type="protein sequence ID" value="CAH8383075.1"/>
    <property type="molecule type" value="Genomic_DNA"/>
</dbReference>
<evidence type="ECO:0000256" key="8">
    <source>
        <dbReference type="ARBA" id="ARBA00023163"/>
    </source>
</evidence>
<dbReference type="AlphaFoldDB" id="A0ABC8LHE3"/>
<keyword evidence="10" id="KW-0175">Coiled coil</keyword>
<evidence type="ECO:0000256" key="4">
    <source>
        <dbReference type="ARBA" id="ARBA00022499"/>
    </source>
</evidence>
<dbReference type="Proteomes" id="UP001642260">
    <property type="component" value="Unassembled WGS sequence"/>
</dbReference>
<keyword evidence="5" id="KW-0597">Phosphoprotein</keyword>
<feature type="coiled-coil region" evidence="10">
    <location>
        <begin position="328"/>
        <end position="355"/>
    </location>
</feature>
<keyword evidence="6" id="KW-0832">Ubl conjugation</keyword>
<evidence type="ECO:0000256" key="3">
    <source>
        <dbReference type="ARBA" id="ARBA00022490"/>
    </source>
</evidence>
<evidence type="ECO:0000256" key="5">
    <source>
        <dbReference type="ARBA" id="ARBA00022553"/>
    </source>
</evidence>
<dbReference type="SMART" id="SM00571">
    <property type="entry name" value="DDT"/>
    <property type="match status" value="1"/>
</dbReference>
<dbReference type="InterPro" id="IPR018866">
    <property type="entry name" value="Znf-4CXXC_R1"/>
</dbReference>
<gene>
    <name evidence="12" type="ORF">ERUC_LOCUS35558</name>
</gene>
<reference evidence="12 13" key="1">
    <citation type="submission" date="2022-03" db="EMBL/GenBank/DDBJ databases">
        <authorList>
            <person name="Macdonald S."/>
            <person name="Ahmed S."/>
            <person name="Newling K."/>
        </authorList>
    </citation>
    <scope>NUCLEOTIDE SEQUENCE [LARGE SCALE GENOMIC DNA]</scope>
</reference>
<dbReference type="Pfam" id="PF15612">
    <property type="entry name" value="WHIM1"/>
    <property type="match status" value="1"/>
</dbReference>
<dbReference type="GO" id="GO:0005737">
    <property type="term" value="C:cytoplasm"/>
    <property type="evidence" value="ECO:0007669"/>
    <property type="project" value="UniProtKB-SubCell"/>
</dbReference>
<keyword evidence="3" id="KW-0963">Cytoplasm</keyword>
<dbReference type="InterPro" id="IPR028942">
    <property type="entry name" value="WHIM1_dom"/>
</dbReference>
<protein>
    <recommendedName>
        <fullName evidence="11">DDT domain-containing protein</fullName>
    </recommendedName>
</protein>
<evidence type="ECO:0000256" key="10">
    <source>
        <dbReference type="SAM" id="Coils"/>
    </source>
</evidence>
<keyword evidence="4" id="KW-1017">Isopeptide bond</keyword>
<evidence type="ECO:0000256" key="9">
    <source>
        <dbReference type="ARBA" id="ARBA00023242"/>
    </source>
</evidence>
<accession>A0ABC8LHE3</accession>